<feature type="transmembrane region" description="Helical" evidence="6">
    <location>
        <begin position="40"/>
        <end position="63"/>
    </location>
</feature>
<dbReference type="PANTHER" id="PTHR30250">
    <property type="entry name" value="PST FAMILY PREDICTED COLANIC ACID TRANSPORTER"/>
    <property type="match status" value="1"/>
</dbReference>
<keyword evidence="5 6" id="KW-0472">Membrane</keyword>
<dbReference type="GO" id="GO:0005886">
    <property type="term" value="C:plasma membrane"/>
    <property type="evidence" value="ECO:0007669"/>
    <property type="project" value="UniProtKB-SubCell"/>
</dbReference>
<evidence type="ECO:0000256" key="6">
    <source>
        <dbReference type="SAM" id="Phobius"/>
    </source>
</evidence>
<gene>
    <name evidence="7" type="ORF">AFK71_08060</name>
</gene>
<evidence type="ECO:0000256" key="1">
    <source>
        <dbReference type="ARBA" id="ARBA00004651"/>
    </source>
</evidence>
<dbReference type="InterPro" id="IPR024923">
    <property type="entry name" value="PG_synth_SpoVB"/>
</dbReference>
<evidence type="ECO:0000313" key="8">
    <source>
        <dbReference type="Proteomes" id="UP000036780"/>
    </source>
</evidence>
<keyword evidence="3 6" id="KW-0812">Transmembrane</keyword>
<dbReference type="AlphaFoldDB" id="A0A0L0QTR9"/>
<feature type="transmembrane region" description="Helical" evidence="6">
    <location>
        <begin position="412"/>
        <end position="434"/>
    </location>
</feature>
<organism evidence="7 8">
    <name type="scientific">Virgibacillus pantothenticus</name>
    <dbReference type="NCBI Taxonomy" id="1473"/>
    <lineage>
        <taxon>Bacteria</taxon>
        <taxon>Bacillati</taxon>
        <taxon>Bacillota</taxon>
        <taxon>Bacilli</taxon>
        <taxon>Bacillales</taxon>
        <taxon>Bacillaceae</taxon>
        <taxon>Virgibacillus</taxon>
    </lineage>
</organism>
<dbReference type="InterPro" id="IPR002797">
    <property type="entry name" value="Polysacc_synth"/>
</dbReference>
<evidence type="ECO:0000256" key="3">
    <source>
        <dbReference type="ARBA" id="ARBA00022692"/>
    </source>
</evidence>
<feature type="transmembrane region" description="Helical" evidence="6">
    <location>
        <begin position="475"/>
        <end position="498"/>
    </location>
</feature>
<evidence type="ECO:0000256" key="4">
    <source>
        <dbReference type="ARBA" id="ARBA00022989"/>
    </source>
</evidence>
<comment type="caution">
    <text evidence="7">The sequence shown here is derived from an EMBL/GenBank/DDBJ whole genome shotgun (WGS) entry which is preliminary data.</text>
</comment>
<feature type="transmembrane region" description="Helical" evidence="6">
    <location>
        <begin position="325"/>
        <end position="344"/>
    </location>
</feature>
<feature type="transmembrane region" description="Helical" evidence="6">
    <location>
        <begin position="446"/>
        <end position="469"/>
    </location>
</feature>
<feature type="transmembrane region" description="Helical" evidence="6">
    <location>
        <begin position="387"/>
        <end position="406"/>
    </location>
</feature>
<dbReference type="Pfam" id="PF01943">
    <property type="entry name" value="Polysacc_synt"/>
    <property type="match status" value="1"/>
</dbReference>
<feature type="transmembrane region" description="Helical" evidence="6">
    <location>
        <begin position="183"/>
        <end position="203"/>
    </location>
</feature>
<protein>
    <submittedName>
        <fullName evidence="7">Polysaccharide biosynthesis/transport protein</fullName>
    </submittedName>
</protein>
<evidence type="ECO:0000313" key="7">
    <source>
        <dbReference type="EMBL" id="KNE21593.1"/>
    </source>
</evidence>
<accession>A0A0L0QTR9</accession>
<feature type="transmembrane region" description="Helical" evidence="6">
    <location>
        <begin position="160"/>
        <end position="177"/>
    </location>
</feature>
<feature type="transmembrane region" description="Helical" evidence="6">
    <location>
        <begin position="232"/>
        <end position="252"/>
    </location>
</feature>
<evidence type="ECO:0000256" key="2">
    <source>
        <dbReference type="ARBA" id="ARBA00022475"/>
    </source>
</evidence>
<dbReference type="InterPro" id="IPR050833">
    <property type="entry name" value="Poly_Biosynth_Transport"/>
</dbReference>
<feature type="transmembrane region" description="Helical" evidence="6">
    <location>
        <begin position="284"/>
        <end position="304"/>
    </location>
</feature>
<feature type="transmembrane region" description="Helical" evidence="6">
    <location>
        <begin position="84"/>
        <end position="106"/>
    </location>
</feature>
<sequence>MSSSSFVKSTLLLTTATLLSKILGSIFRIPLQNIAGDHVLGIFSLVYPVYMVALTLSVAGIPIAISKLIADARAQNQFSQIKEIYVTASILAFLFGLSSFLVIYGFSSTIAEILGGQSTRLALIIVAATLLIAPYMAVYRGYFQGFEDMKPTAISQVMEQFVRVGLILLIAYYLVQQKFSDEVVAGGVMIGSVVGAFISLVYLKAKYIRSSFKQTLSRKYTFHSFTSRSKHILKLSIPIAIGTITMALINFIDSITIPYGLRNIGTSETNINYLYGIYGRGLSVVQMATVFSTSVVLPLIPLITSKLSEGDTTQVRAITEKTYRVTHILSWPAAAGLLALTLPMNLALFTDLEGNWILAIIGCSSVFTSLTILSTGILQGLNLAKQAAMIVVIGVFIKAATNIYLIQLLGLAGAAVSTLVVYIILFIINTWYIYKHQPFRLMKKMIVKINLASLFMAVVIGAPTLFISVADWTRIQALVYLTIAIVVGVGIYIALLLLMKVINVFEILQYTPYRQQKGRANK</sequence>
<dbReference type="PATRIC" id="fig|1473.5.peg.4657"/>
<keyword evidence="8" id="KW-1185">Reference proteome</keyword>
<evidence type="ECO:0000256" key="5">
    <source>
        <dbReference type="ARBA" id="ARBA00023136"/>
    </source>
</evidence>
<dbReference type="EMBL" id="LGTO01000005">
    <property type="protein sequence ID" value="KNE21593.1"/>
    <property type="molecule type" value="Genomic_DNA"/>
</dbReference>
<feature type="transmembrane region" description="Helical" evidence="6">
    <location>
        <begin position="118"/>
        <end position="139"/>
    </location>
</feature>
<dbReference type="PIRSF" id="PIRSF038958">
    <property type="entry name" value="PG_synth_SpoVB"/>
    <property type="match status" value="1"/>
</dbReference>
<dbReference type="Proteomes" id="UP000036780">
    <property type="component" value="Unassembled WGS sequence"/>
</dbReference>
<name>A0A0L0QTR9_VIRPA</name>
<dbReference type="RefSeq" id="WP_050351026.1">
    <property type="nucleotide sequence ID" value="NZ_CP073011.1"/>
</dbReference>
<dbReference type="PANTHER" id="PTHR30250:SF29">
    <property type="entry name" value="POLYSACCHARIDE BIOSYNTHESIS PROTEIN C-TERMINAL DOMAIN-CONTAINING PROTEIN"/>
    <property type="match status" value="1"/>
</dbReference>
<dbReference type="CDD" id="cd13124">
    <property type="entry name" value="MATE_SpoVB_like"/>
    <property type="match status" value="1"/>
</dbReference>
<comment type="subcellular location">
    <subcellularLocation>
        <location evidence="1">Cell membrane</location>
        <topology evidence="1">Multi-pass membrane protein</topology>
    </subcellularLocation>
</comment>
<dbReference type="GeneID" id="66872640"/>
<keyword evidence="4 6" id="KW-1133">Transmembrane helix</keyword>
<reference evidence="8" key="1">
    <citation type="submission" date="2015-07" db="EMBL/GenBank/DDBJ databases">
        <title>Fjat-10053 dsm26.</title>
        <authorList>
            <person name="Liu B."/>
            <person name="Wang J."/>
            <person name="Zhu Y."/>
            <person name="Liu G."/>
            <person name="Chen Q."/>
            <person name="Chen Z."/>
            <person name="Lan J."/>
            <person name="Che J."/>
            <person name="Ge C."/>
            <person name="Shi H."/>
            <person name="Pan Z."/>
            <person name="Liu X."/>
        </authorList>
    </citation>
    <scope>NUCLEOTIDE SEQUENCE [LARGE SCALE GENOMIC DNA]</scope>
    <source>
        <strain evidence="8">DSM 26</strain>
    </source>
</reference>
<keyword evidence="2" id="KW-1003">Cell membrane</keyword>
<dbReference type="OrthoDB" id="9775950at2"/>
<feature type="transmembrane region" description="Helical" evidence="6">
    <location>
        <begin position="356"/>
        <end position="375"/>
    </location>
</feature>
<proteinExistence type="predicted"/>